<reference evidence="13" key="1">
    <citation type="submission" date="2022-12" db="EMBL/GenBank/DDBJ databases">
        <authorList>
            <person name="Brejova B."/>
        </authorList>
    </citation>
    <scope>NUCLEOTIDE SEQUENCE</scope>
</reference>
<evidence type="ECO:0000256" key="7">
    <source>
        <dbReference type="ARBA" id="ARBA00023242"/>
    </source>
</evidence>
<keyword evidence="14" id="KW-1185">Reference proteome</keyword>
<dbReference type="SMART" id="SM00717">
    <property type="entry name" value="SANT"/>
    <property type="match status" value="2"/>
</dbReference>
<feature type="domain" description="HTH myb-type" evidence="12">
    <location>
        <begin position="8"/>
        <end position="60"/>
    </location>
</feature>
<comment type="similarity">
    <text evidence="1">Belongs to the CEF1 family.</text>
</comment>
<dbReference type="Gene3D" id="1.10.10.60">
    <property type="entry name" value="Homeodomain-like"/>
    <property type="match status" value="2"/>
</dbReference>
<evidence type="ECO:0000256" key="6">
    <source>
        <dbReference type="ARBA" id="ARBA00023187"/>
    </source>
</evidence>
<dbReference type="PROSITE" id="PS51294">
    <property type="entry name" value="HTH_MYB"/>
    <property type="match status" value="2"/>
</dbReference>
<evidence type="ECO:0000256" key="3">
    <source>
        <dbReference type="ARBA" id="ARBA00022728"/>
    </source>
</evidence>
<comment type="caution">
    <text evidence="13">The sequence shown here is derived from an EMBL/GenBank/DDBJ whole genome shotgun (WGS) entry which is preliminary data.</text>
</comment>
<dbReference type="EMBL" id="CANTUO010000001">
    <property type="protein sequence ID" value="CAI5756898.1"/>
    <property type="molecule type" value="Genomic_DNA"/>
</dbReference>
<evidence type="ECO:0000256" key="9">
    <source>
        <dbReference type="SAM" id="Coils"/>
    </source>
</evidence>
<evidence type="ECO:0000256" key="8">
    <source>
        <dbReference type="ARBA" id="ARBA00034837"/>
    </source>
</evidence>
<evidence type="ECO:0000313" key="13">
    <source>
        <dbReference type="EMBL" id="CAI5756898.1"/>
    </source>
</evidence>
<keyword evidence="5" id="KW-0238">DNA-binding</keyword>
<feature type="coiled-coil region" evidence="9">
    <location>
        <begin position="555"/>
        <end position="628"/>
    </location>
</feature>
<name>A0A9W4TWD1_9ASCO</name>
<evidence type="ECO:0000256" key="2">
    <source>
        <dbReference type="ARBA" id="ARBA00022664"/>
    </source>
</evidence>
<dbReference type="GO" id="GO:0000398">
    <property type="term" value="P:mRNA splicing, via spliceosome"/>
    <property type="evidence" value="ECO:0007669"/>
    <property type="project" value="InterPro"/>
</dbReference>
<gene>
    <name evidence="13" type="ORF">CANVERA_P1415</name>
</gene>
<dbReference type="InterPro" id="IPR001005">
    <property type="entry name" value="SANT/Myb"/>
</dbReference>
<dbReference type="InterPro" id="IPR017930">
    <property type="entry name" value="Myb_dom"/>
</dbReference>
<dbReference type="AlphaFoldDB" id="A0A9W4TWD1"/>
<dbReference type="OrthoDB" id="1410009at2759"/>
<evidence type="ECO:0000313" key="14">
    <source>
        <dbReference type="Proteomes" id="UP001152885"/>
    </source>
</evidence>
<dbReference type="InterPro" id="IPR047242">
    <property type="entry name" value="CDC5L/Cef1"/>
</dbReference>
<keyword evidence="2" id="KW-0507">mRNA processing</keyword>
<feature type="region of interest" description="Disordered" evidence="10">
    <location>
        <begin position="145"/>
        <end position="164"/>
    </location>
</feature>
<keyword evidence="9" id="KW-0175">Coiled coil</keyword>
<evidence type="ECO:0000259" key="12">
    <source>
        <dbReference type="PROSITE" id="PS51294"/>
    </source>
</evidence>
<dbReference type="InterPro" id="IPR047240">
    <property type="entry name" value="SANT_CDC5L_II"/>
</dbReference>
<dbReference type="PANTHER" id="PTHR45885:SF1">
    <property type="entry name" value="CELL DIVISION CYCLE 5-LIKE PROTEIN"/>
    <property type="match status" value="1"/>
</dbReference>
<evidence type="ECO:0000256" key="1">
    <source>
        <dbReference type="ARBA" id="ARBA00010506"/>
    </source>
</evidence>
<keyword evidence="6" id="KW-0508">mRNA splicing</keyword>
<dbReference type="CDD" id="cd11659">
    <property type="entry name" value="SANT_CDC5_II"/>
    <property type="match status" value="1"/>
</dbReference>
<dbReference type="Proteomes" id="UP001152885">
    <property type="component" value="Unassembled WGS sequence"/>
</dbReference>
<feature type="domain" description="Myb-like" evidence="11">
    <location>
        <begin position="11"/>
        <end position="56"/>
    </location>
</feature>
<feature type="domain" description="Myb-like" evidence="11">
    <location>
        <begin position="57"/>
        <end position="106"/>
    </location>
</feature>
<evidence type="ECO:0000256" key="10">
    <source>
        <dbReference type="SAM" id="MobiDB-lite"/>
    </source>
</evidence>
<keyword evidence="7" id="KW-0539">Nucleus</keyword>
<sequence>MSSTPLYVRGGVWTNIEDEILKAAVQKYGVNQWARVSSLLPKKSALQAKARWNEWLSPQINKDEWSKQQDEKLLDMVKLLPNQWRTIASVIGKTATHCVERYQKLINEAAGLQEDDFGLTGPGIESLPATGATQNFGGVVVDGDINLNPESKPARPDDDDLEDDEREMLAEAKARLANTQGKKAKRKARERMLEESKRIAILHKRRELKAAGINISLKSKNKKKLKEPDYVNEIPHQVTAAAGPYDVNEELLENVNFQNQFDTTVARKGISLKEVDDKIAKEKKKKKEKRTIKRTVQEDNEEISKRRKLNLSEPTEAIMDIDIDQKIKDTAKELKQIEAKSTPLLKDTNTNVQLITTEKEAATKPVNKSAIIQLLKESIAKLPTPIHHSGKIMRTFDKDGISIDLSVNESNDHEMNEKLAILSKVNEESLKTQAAQKNLPIPNVVALDKVEISNIIKEEFVKLVKSDYRRYKDSTYNALIVPELDSILRDKVISLIEDEVKTNNKSDKLTDFKYELQLPKSFDVAEIIINKLHDFHKLTEEKLNLLDFQDYYNQRETKIGEINALQQELASINQEYEFVKLRQDNEENYINNQVEKMSNHLKEFYEKVDSIQNKARELKLNINGYNDK</sequence>
<dbReference type="InterPro" id="IPR009057">
    <property type="entry name" value="Homeodomain-like_sf"/>
</dbReference>
<dbReference type="PROSITE" id="PS50090">
    <property type="entry name" value="MYB_LIKE"/>
    <property type="match status" value="2"/>
</dbReference>
<keyword evidence="3" id="KW-0747">Spliceosome</keyword>
<protein>
    <recommendedName>
        <fullName evidence="8">Pre-mRNA-splicing factor CEF1</fullName>
    </recommendedName>
</protein>
<dbReference type="SUPFAM" id="SSF46689">
    <property type="entry name" value="Homeodomain-like"/>
    <property type="match status" value="1"/>
</dbReference>
<keyword evidence="4" id="KW-0677">Repeat</keyword>
<feature type="domain" description="HTH myb-type" evidence="12">
    <location>
        <begin position="61"/>
        <end position="110"/>
    </location>
</feature>
<dbReference type="Pfam" id="PF13921">
    <property type="entry name" value="Myb_DNA-bind_6"/>
    <property type="match status" value="1"/>
</dbReference>
<evidence type="ECO:0000259" key="11">
    <source>
        <dbReference type="PROSITE" id="PS50090"/>
    </source>
</evidence>
<dbReference type="GO" id="GO:0005681">
    <property type="term" value="C:spliceosomal complex"/>
    <property type="evidence" value="ECO:0007669"/>
    <property type="project" value="UniProtKB-KW"/>
</dbReference>
<evidence type="ECO:0000256" key="5">
    <source>
        <dbReference type="ARBA" id="ARBA00023125"/>
    </source>
</evidence>
<dbReference type="GO" id="GO:0003677">
    <property type="term" value="F:DNA binding"/>
    <property type="evidence" value="ECO:0007669"/>
    <property type="project" value="UniProtKB-KW"/>
</dbReference>
<dbReference type="CDD" id="cd00167">
    <property type="entry name" value="SANT"/>
    <property type="match status" value="1"/>
</dbReference>
<proteinExistence type="inferred from homology"/>
<organism evidence="13 14">
    <name type="scientific">Candida verbasci</name>
    <dbReference type="NCBI Taxonomy" id="1227364"/>
    <lineage>
        <taxon>Eukaryota</taxon>
        <taxon>Fungi</taxon>
        <taxon>Dikarya</taxon>
        <taxon>Ascomycota</taxon>
        <taxon>Saccharomycotina</taxon>
        <taxon>Pichiomycetes</taxon>
        <taxon>Debaryomycetaceae</taxon>
        <taxon>Candida/Lodderomyces clade</taxon>
        <taxon>Candida</taxon>
    </lineage>
</organism>
<dbReference type="PANTHER" id="PTHR45885">
    <property type="entry name" value="CELL DIVISION CYCLE 5-LIKE PROTEIN"/>
    <property type="match status" value="1"/>
</dbReference>
<evidence type="ECO:0000256" key="4">
    <source>
        <dbReference type="ARBA" id="ARBA00022737"/>
    </source>
</evidence>
<accession>A0A9W4TWD1</accession>
<dbReference type="GO" id="GO:0000974">
    <property type="term" value="C:Prp19 complex"/>
    <property type="evidence" value="ECO:0007669"/>
    <property type="project" value="InterPro"/>
</dbReference>